<evidence type="ECO:0000313" key="4">
    <source>
        <dbReference type="EMBL" id="SLN24676.1"/>
    </source>
</evidence>
<sequence length="134" mass="14150">MVSSKLSASDPKTDTKTAVISTPAEQIEAPDSQMNSVRKKELIERVSDASGVKKGEAKKVIEALLKEMGDILQDGGELNVPPLGKLSVNRQKEISNAFILITKLRRSKGMLADKTPSAEGDGIAASDGAEDDAA</sequence>
<protein>
    <submittedName>
        <fullName evidence="4">Bacterial DNA-binding protein</fullName>
    </submittedName>
</protein>
<dbReference type="EMBL" id="FWFW01000002">
    <property type="protein sequence ID" value="SLN24676.1"/>
    <property type="molecule type" value="Genomic_DNA"/>
</dbReference>
<evidence type="ECO:0000256" key="2">
    <source>
        <dbReference type="ARBA" id="ARBA00023125"/>
    </source>
</evidence>
<organism evidence="4 5">
    <name type="scientific">Pacificibacter marinus</name>
    <dbReference type="NCBI Taxonomy" id="658057"/>
    <lineage>
        <taxon>Bacteria</taxon>
        <taxon>Pseudomonadati</taxon>
        <taxon>Pseudomonadota</taxon>
        <taxon>Alphaproteobacteria</taxon>
        <taxon>Rhodobacterales</taxon>
        <taxon>Roseobacteraceae</taxon>
        <taxon>Pacificibacter</taxon>
    </lineage>
</organism>
<accession>A0A1Y5RUT2</accession>
<reference evidence="4 5" key="1">
    <citation type="submission" date="2017-03" db="EMBL/GenBank/DDBJ databases">
        <authorList>
            <person name="Afonso C.L."/>
            <person name="Miller P.J."/>
            <person name="Scott M.A."/>
            <person name="Spackman E."/>
            <person name="Goraichik I."/>
            <person name="Dimitrov K.M."/>
            <person name="Suarez D.L."/>
            <person name="Swayne D.E."/>
        </authorList>
    </citation>
    <scope>NUCLEOTIDE SEQUENCE [LARGE SCALE GENOMIC DNA]</scope>
    <source>
        <strain evidence="4 5">CECT 7971</strain>
    </source>
</reference>
<gene>
    <name evidence="4" type="ORF">PAM7971_00828</name>
</gene>
<dbReference type="GO" id="GO:0030527">
    <property type="term" value="F:structural constituent of chromatin"/>
    <property type="evidence" value="ECO:0007669"/>
    <property type="project" value="InterPro"/>
</dbReference>
<keyword evidence="5" id="KW-1185">Reference proteome</keyword>
<proteinExistence type="inferred from homology"/>
<evidence type="ECO:0000256" key="1">
    <source>
        <dbReference type="ARBA" id="ARBA00010529"/>
    </source>
</evidence>
<dbReference type="AlphaFoldDB" id="A0A1Y5RUT2"/>
<evidence type="ECO:0000256" key="3">
    <source>
        <dbReference type="SAM" id="MobiDB-lite"/>
    </source>
</evidence>
<comment type="similarity">
    <text evidence="1">Belongs to the bacterial histone-like protein family.</text>
</comment>
<keyword evidence="2 4" id="KW-0238">DNA-binding</keyword>
<evidence type="ECO:0000313" key="5">
    <source>
        <dbReference type="Proteomes" id="UP000193307"/>
    </source>
</evidence>
<dbReference type="SUPFAM" id="SSF47729">
    <property type="entry name" value="IHF-like DNA-binding proteins"/>
    <property type="match status" value="1"/>
</dbReference>
<feature type="region of interest" description="Disordered" evidence="3">
    <location>
        <begin position="111"/>
        <end position="134"/>
    </location>
</feature>
<name>A0A1Y5RUT2_9RHOB</name>
<dbReference type="InterPro" id="IPR000119">
    <property type="entry name" value="Hist_DNA-bd"/>
</dbReference>
<dbReference type="GO" id="GO:0003677">
    <property type="term" value="F:DNA binding"/>
    <property type="evidence" value="ECO:0007669"/>
    <property type="project" value="UniProtKB-KW"/>
</dbReference>
<dbReference type="Proteomes" id="UP000193307">
    <property type="component" value="Unassembled WGS sequence"/>
</dbReference>
<dbReference type="RefSeq" id="WP_244515454.1">
    <property type="nucleotide sequence ID" value="NZ_FNZV01000002.1"/>
</dbReference>
<dbReference type="InterPro" id="IPR010992">
    <property type="entry name" value="IHF-like_DNA-bd_dom_sf"/>
</dbReference>
<dbReference type="Gene3D" id="4.10.520.10">
    <property type="entry name" value="IHF-like DNA-binding proteins"/>
    <property type="match status" value="1"/>
</dbReference>
<dbReference type="STRING" id="658057.SAMN04488032_102258"/>
<dbReference type="Pfam" id="PF00216">
    <property type="entry name" value="Bac_DNA_binding"/>
    <property type="match status" value="1"/>
</dbReference>